<dbReference type="Gene3D" id="2.60.40.10">
    <property type="entry name" value="Immunoglobulins"/>
    <property type="match status" value="1"/>
</dbReference>
<keyword evidence="4 9" id="KW-0732">Signal</keyword>
<sequence>MKYLLGLIFTLLVTNSVFSQNTPSRSNCLTTIHNHQFNGGALPGSQSFEDQISRLITRKSSQRLLDDTLTVYYIPVIVHVIHNGEEVGDGANIDSAQVYSQLRVLNEDFRRLENTPGFNDSEIGADVKIEFVPALRDEDENILDEPGIHRYNAETSEFVVDDIEDDIKPATIWDPESYLNMWTVNFDPELGLLGYAQFPNIPNGLEGVDGLPNFNGGATTDGVVMGYQFFGDTLNVQAPYDKGRTTTHEIGHWLGLIHIWGDGDCDVDDYCEDTPNQDGYNEVCVSVNSCGAGEEGDLPDMIENYMDYTPDDCMNIFTLDQMSRMRIIMENSPRRKELLTSNKHLVLEPPVAGFSVDSSEFQINTFVTFTDSSTNRPTSWSWTFEGGSPASSTDQNPRVQYLDAGTFDVTLITENNAGADTVLMADLITVLGPTAVIDDLSTLSVYPIPVKNNLYLKTDGQSVQEIKLFDITGKEVYSNNNLFNSGTLINMQGYEKNVYILKVVSDNQVKSIKIIKE</sequence>
<dbReference type="InterPro" id="IPR000601">
    <property type="entry name" value="PKD_dom"/>
</dbReference>
<dbReference type="Pfam" id="PF18962">
    <property type="entry name" value="Por_Secre_tail"/>
    <property type="match status" value="1"/>
</dbReference>
<reference evidence="11 12" key="1">
    <citation type="submission" date="2020-04" db="EMBL/GenBank/DDBJ databases">
        <title>Flammeovirga sp. SR4, a novel species isolated from seawater.</title>
        <authorList>
            <person name="Wang X."/>
        </authorList>
    </citation>
    <scope>NUCLEOTIDE SEQUENCE [LARGE SCALE GENOMIC DNA]</scope>
    <source>
        <strain evidence="11 12">SR4</strain>
    </source>
</reference>
<dbReference type="CDD" id="cd00146">
    <property type="entry name" value="PKD"/>
    <property type="match status" value="1"/>
</dbReference>
<evidence type="ECO:0000256" key="1">
    <source>
        <dbReference type="ARBA" id="ARBA00008721"/>
    </source>
</evidence>
<keyword evidence="3" id="KW-0479">Metal-binding</keyword>
<dbReference type="AlphaFoldDB" id="A0A7X8SL45"/>
<feature type="domain" description="PKD" evidence="10">
    <location>
        <begin position="350"/>
        <end position="418"/>
    </location>
</feature>
<keyword evidence="12" id="KW-1185">Reference proteome</keyword>
<dbReference type="CDD" id="cd04275">
    <property type="entry name" value="ZnMc_pappalysin_like"/>
    <property type="match status" value="1"/>
</dbReference>
<dbReference type="Pfam" id="PF05572">
    <property type="entry name" value="Peptidase_M43"/>
    <property type="match status" value="1"/>
</dbReference>
<dbReference type="PANTHER" id="PTHR47466">
    <property type="match status" value="1"/>
</dbReference>
<dbReference type="InterPro" id="IPR026444">
    <property type="entry name" value="Secre_tail"/>
</dbReference>
<dbReference type="SMART" id="SM00089">
    <property type="entry name" value="PKD"/>
    <property type="match status" value="1"/>
</dbReference>
<name>A0A7X8SL45_9BACT</name>
<dbReference type="InterPro" id="IPR035986">
    <property type="entry name" value="PKD_dom_sf"/>
</dbReference>
<evidence type="ECO:0000259" key="10">
    <source>
        <dbReference type="PROSITE" id="PS50093"/>
    </source>
</evidence>
<dbReference type="InterPro" id="IPR024079">
    <property type="entry name" value="MetalloPept_cat_dom_sf"/>
</dbReference>
<evidence type="ECO:0000256" key="7">
    <source>
        <dbReference type="ARBA" id="ARBA00023049"/>
    </source>
</evidence>
<protein>
    <submittedName>
        <fullName evidence="11">T9SS type A sorting domain-containing protein</fullName>
    </submittedName>
</protein>
<dbReference type="NCBIfam" id="TIGR04183">
    <property type="entry name" value="Por_Secre_tail"/>
    <property type="match status" value="1"/>
</dbReference>
<dbReference type="InterPro" id="IPR013783">
    <property type="entry name" value="Ig-like_fold"/>
</dbReference>
<proteinExistence type="inferred from homology"/>
<dbReference type="PROSITE" id="PS50093">
    <property type="entry name" value="PKD"/>
    <property type="match status" value="1"/>
</dbReference>
<keyword evidence="2" id="KW-0645">Protease</keyword>
<feature type="signal peptide" evidence="9">
    <location>
        <begin position="1"/>
        <end position="19"/>
    </location>
</feature>
<keyword evidence="7" id="KW-0482">Metalloprotease</keyword>
<evidence type="ECO:0000256" key="8">
    <source>
        <dbReference type="ARBA" id="ARBA00023157"/>
    </source>
</evidence>
<dbReference type="InterPro" id="IPR022409">
    <property type="entry name" value="PKD/Chitinase_dom"/>
</dbReference>
<organism evidence="11 12">
    <name type="scientific">Flammeovirga agarivorans</name>
    <dbReference type="NCBI Taxonomy" id="2726742"/>
    <lineage>
        <taxon>Bacteria</taxon>
        <taxon>Pseudomonadati</taxon>
        <taxon>Bacteroidota</taxon>
        <taxon>Cytophagia</taxon>
        <taxon>Cytophagales</taxon>
        <taxon>Flammeovirgaceae</taxon>
        <taxon>Flammeovirga</taxon>
    </lineage>
</organism>
<dbReference type="GO" id="GO:0006508">
    <property type="term" value="P:proteolysis"/>
    <property type="evidence" value="ECO:0007669"/>
    <property type="project" value="UniProtKB-KW"/>
</dbReference>
<comment type="similarity">
    <text evidence="1">Belongs to the peptidase M43B family.</text>
</comment>
<gene>
    <name evidence="11" type="ORF">HGP29_12925</name>
</gene>
<comment type="caution">
    <text evidence="11">The sequence shown here is derived from an EMBL/GenBank/DDBJ whole genome shotgun (WGS) entry which is preliminary data.</text>
</comment>
<dbReference type="SUPFAM" id="SSF55486">
    <property type="entry name" value="Metalloproteases ('zincins'), catalytic domain"/>
    <property type="match status" value="1"/>
</dbReference>
<dbReference type="Proteomes" id="UP000585050">
    <property type="component" value="Unassembled WGS sequence"/>
</dbReference>
<evidence type="ECO:0000256" key="6">
    <source>
        <dbReference type="ARBA" id="ARBA00022833"/>
    </source>
</evidence>
<keyword evidence="5" id="KW-0378">Hydrolase</keyword>
<feature type="chain" id="PRO_5030861006" evidence="9">
    <location>
        <begin position="20"/>
        <end position="517"/>
    </location>
</feature>
<dbReference type="Gene3D" id="3.40.390.10">
    <property type="entry name" value="Collagenase (Catalytic Domain)"/>
    <property type="match status" value="1"/>
</dbReference>
<evidence type="ECO:0000313" key="11">
    <source>
        <dbReference type="EMBL" id="NLR92122.1"/>
    </source>
</evidence>
<evidence type="ECO:0000313" key="12">
    <source>
        <dbReference type="Proteomes" id="UP000585050"/>
    </source>
</evidence>
<evidence type="ECO:0000256" key="5">
    <source>
        <dbReference type="ARBA" id="ARBA00022801"/>
    </source>
</evidence>
<dbReference type="Pfam" id="PF18911">
    <property type="entry name" value="PKD_4"/>
    <property type="match status" value="1"/>
</dbReference>
<accession>A0A7X8SL45</accession>
<keyword evidence="8" id="KW-1015">Disulfide bond</keyword>
<evidence type="ECO:0000256" key="3">
    <source>
        <dbReference type="ARBA" id="ARBA00022723"/>
    </source>
</evidence>
<dbReference type="GO" id="GO:0046872">
    <property type="term" value="F:metal ion binding"/>
    <property type="evidence" value="ECO:0007669"/>
    <property type="project" value="UniProtKB-KW"/>
</dbReference>
<evidence type="ECO:0000256" key="4">
    <source>
        <dbReference type="ARBA" id="ARBA00022729"/>
    </source>
</evidence>
<evidence type="ECO:0000256" key="9">
    <source>
        <dbReference type="SAM" id="SignalP"/>
    </source>
</evidence>
<evidence type="ECO:0000256" key="2">
    <source>
        <dbReference type="ARBA" id="ARBA00022670"/>
    </source>
</evidence>
<keyword evidence="6" id="KW-0862">Zinc</keyword>
<dbReference type="SUPFAM" id="SSF49299">
    <property type="entry name" value="PKD domain"/>
    <property type="match status" value="1"/>
</dbReference>
<dbReference type="InterPro" id="IPR008754">
    <property type="entry name" value="Peptidase_M43"/>
</dbReference>
<dbReference type="PANTHER" id="PTHR47466:SF1">
    <property type="entry name" value="METALLOPROTEASE MEP1 (AFU_ORTHOLOGUE AFUA_1G07730)-RELATED"/>
    <property type="match status" value="1"/>
</dbReference>
<dbReference type="EMBL" id="JABAIL010000003">
    <property type="protein sequence ID" value="NLR92122.1"/>
    <property type="molecule type" value="Genomic_DNA"/>
</dbReference>
<dbReference type="GO" id="GO:0008237">
    <property type="term" value="F:metallopeptidase activity"/>
    <property type="evidence" value="ECO:0007669"/>
    <property type="project" value="UniProtKB-KW"/>
</dbReference>
<dbReference type="RefSeq" id="WP_168882827.1">
    <property type="nucleotide sequence ID" value="NZ_JABAIL010000003.1"/>
</dbReference>